<dbReference type="Proteomes" id="UP000712600">
    <property type="component" value="Unassembled WGS sequence"/>
</dbReference>
<protein>
    <submittedName>
        <fullName evidence="2">Uncharacterized protein</fullName>
    </submittedName>
</protein>
<evidence type="ECO:0000313" key="3">
    <source>
        <dbReference type="Proteomes" id="UP000712600"/>
    </source>
</evidence>
<sequence>MSNTCKRHASSFRASPLPETKRERTRHQNFLPICHRSPSPTHLNHLFASLSLVAVNLLKTVPPIARSLLPKSFRGIDIEPCRNTVHYRKLRLI</sequence>
<gene>
    <name evidence="2" type="ORF">F2Q69_00027906</name>
</gene>
<reference evidence="2" key="1">
    <citation type="submission" date="2019-12" db="EMBL/GenBank/DDBJ databases">
        <title>Genome sequencing and annotation of Brassica cretica.</title>
        <authorList>
            <person name="Studholme D.J."/>
            <person name="Sarris P."/>
        </authorList>
    </citation>
    <scope>NUCLEOTIDE SEQUENCE</scope>
    <source>
        <strain evidence="2">PFS-109/04</strain>
        <tissue evidence="2">Leaf</tissue>
    </source>
</reference>
<accession>A0A8S9RVT9</accession>
<name>A0A8S9RVT9_BRACR</name>
<proteinExistence type="predicted"/>
<feature type="compositionally biased region" description="Basic residues" evidence="1">
    <location>
        <begin position="1"/>
        <end position="10"/>
    </location>
</feature>
<evidence type="ECO:0000256" key="1">
    <source>
        <dbReference type="SAM" id="MobiDB-lite"/>
    </source>
</evidence>
<comment type="caution">
    <text evidence="2">The sequence shown here is derived from an EMBL/GenBank/DDBJ whole genome shotgun (WGS) entry which is preliminary data.</text>
</comment>
<organism evidence="2 3">
    <name type="scientific">Brassica cretica</name>
    <name type="common">Mustard</name>
    <dbReference type="NCBI Taxonomy" id="69181"/>
    <lineage>
        <taxon>Eukaryota</taxon>
        <taxon>Viridiplantae</taxon>
        <taxon>Streptophyta</taxon>
        <taxon>Embryophyta</taxon>
        <taxon>Tracheophyta</taxon>
        <taxon>Spermatophyta</taxon>
        <taxon>Magnoliopsida</taxon>
        <taxon>eudicotyledons</taxon>
        <taxon>Gunneridae</taxon>
        <taxon>Pentapetalae</taxon>
        <taxon>rosids</taxon>
        <taxon>malvids</taxon>
        <taxon>Brassicales</taxon>
        <taxon>Brassicaceae</taxon>
        <taxon>Brassiceae</taxon>
        <taxon>Brassica</taxon>
    </lineage>
</organism>
<feature type="region of interest" description="Disordered" evidence="1">
    <location>
        <begin position="1"/>
        <end position="26"/>
    </location>
</feature>
<dbReference type="AlphaFoldDB" id="A0A8S9RVT9"/>
<evidence type="ECO:0000313" key="2">
    <source>
        <dbReference type="EMBL" id="KAF3585445.1"/>
    </source>
</evidence>
<dbReference type="EMBL" id="QGKX02000088">
    <property type="protein sequence ID" value="KAF3585445.1"/>
    <property type="molecule type" value="Genomic_DNA"/>
</dbReference>